<dbReference type="EMBL" id="JBGUBD010000002">
    <property type="protein sequence ID" value="MFA9477227.1"/>
    <property type="molecule type" value="Genomic_DNA"/>
</dbReference>
<proteinExistence type="predicted"/>
<evidence type="ECO:0000313" key="5">
    <source>
        <dbReference type="Proteomes" id="UP001575105"/>
    </source>
</evidence>
<feature type="domain" description="DUF58" evidence="3">
    <location>
        <begin position="228"/>
        <end position="357"/>
    </location>
</feature>
<dbReference type="PANTHER" id="PTHR34351">
    <property type="entry name" value="SLR1927 PROTEIN-RELATED"/>
    <property type="match status" value="1"/>
</dbReference>
<evidence type="ECO:0000256" key="2">
    <source>
        <dbReference type="SAM" id="Phobius"/>
    </source>
</evidence>
<keyword evidence="2" id="KW-0472">Membrane</keyword>
<keyword evidence="5" id="KW-1185">Reference proteome</keyword>
<accession>A0ABV4U0V1</accession>
<feature type="region of interest" description="Disordered" evidence="1">
    <location>
        <begin position="274"/>
        <end position="295"/>
    </location>
</feature>
<evidence type="ECO:0000313" key="4">
    <source>
        <dbReference type="EMBL" id="MFA9477227.1"/>
    </source>
</evidence>
<sequence length="431" mass="47745">MAIGATLNAKRRRSRIHLGSGGLIYLIVSGVIIAAAIYTQANLLFWAFGLMTGGLVVSALLSWQMLRNIRVQRLLPSHGVAGDPLIIRYHLTNRSWLPVFSLTIMETWGRGWRAWKRTGPIAMSPPLLKARPFGWVLHIGPNQTIQAEAPCWPLRRGELKFEQMILATGFPFGILYKVVTFEQQTETLIYPHLYRVNRRMVYSLAHHDPSGRKQRERGGGTEDFFGLRAYRPGDSLKMVDWKRSARTGVLVSREMTQPSPPRMMILLDLQRDAETTAPGNSNGNSQPGSAPDHADRHTRLERAVCLTASLVCEAHFHGYQVGLAARGATCPSFPMHHSLPHRTRMLEALARLNTTPADASRAETPGSAVNPSVVVHLGKGERVINDQQGGGTILLGATDIDQFVRAFDGSGDTLLTANTRQLSRREELEAD</sequence>
<dbReference type="Proteomes" id="UP001575105">
    <property type="component" value="Unassembled WGS sequence"/>
</dbReference>
<comment type="caution">
    <text evidence="4">The sequence shown here is derived from an EMBL/GenBank/DDBJ whole genome shotgun (WGS) entry which is preliminary data.</text>
</comment>
<evidence type="ECO:0000256" key="1">
    <source>
        <dbReference type="SAM" id="MobiDB-lite"/>
    </source>
</evidence>
<dbReference type="InterPro" id="IPR002881">
    <property type="entry name" value="DUF58"/>
</dbReference>
<protein>
    <submittedName>
        <fullName evidence="4">DUF58 domain-containing protein</fullName>
    </submittedName>
</protein>
<evidence type="ECO:0000259" key="3">
    <source>
        <dbReference type="Pfam" id="PF01882"/>
    </source>
</evidence>
<dbReference type="RefSeq" id="WP_425344153.1">
    <property type="nucleotide sequence ID" value="NZ_JBGUBD010000002.1"/>
</dbReference>
<gene>
    <name evidence="4" type="ORF">ACERK3_02850</name>
</gene>
<feature type="transmembrane region" description="Helical" evidence="2">
    <location>
        <begin position="43"/>
        <end position="63"/>
    </location>
</feature>
<feature type="transmembrane region" description="Helical" evidence="2">
    <location>
        <begin position="16"/>
        <end position="37"/>
    </location>
</feature>
<dbReference type="Pfam" id="PF01882">
    <property type="entry name" value="DUF58"/>
    <property type="match status" value="1"/>
</dbReference>
<dbReference type="PANTHER" id="PTHR34351:SF1">
    <property type="entry name" value="SLR1927 PROTEIN"/>
    <property type="match status" value="1"/>
</dbReference>
<name>A0ABV4U0V1_9BACT</name>
<reference evidence="4 5" key="1">
    <citation type="submission" date="2024-08" db="EMBL/GenBank/DDBJ databases">
        <title>Whole-genome sequencing of halo(alkali)philic microorganisms from hypersaline lakes.</title>
        <authorList>
            <person name="Sorokin D.Y."/>
            <person name="Merkel A.Y."/>
            <person name="Messina E."/>
            <person name="Yakimov M."/>
        </authorList>
    </citation>
    <scope>NUCLEOTIDE SEQUENCE [LARGE SCALE GENOMIC DNA]</scope>
    <source>
        <strain evidence="4 5">AB-hyl4</strain>
    </source>
</reference>
<feature type="compositionally biased region" description="Polar residues" evidence="1">
    <location>
        <begin position="277"/>
        <end position="288"/>
    </location>
</feature>
<keyword evidence="2" id="KW-1133">Transmembrane helix</keyword>
<keyword evidence="2" id="KW-0812">Transmembrane</keyword>
<organism evidence="4 5">
    <name type="scientific">Natronomicrosphaera hydrolytica</name>
    <dbReference type="NCBI Taxonomy" id="3242702"/>
    <lineage>
        <taxon>Bacteria</taxon>
        <taxon>Pseudomonadati</taxon>
        <taxon>Planctomycetota</taxon>
        <taxon>Phycisphaerae</taxon>
        <taxon>Phycisphaerales</taxon>
        <taxon>Phycisphaeraceae</taxon>
        <taxon>Natronomicrosphaera</taxon>
    </lineage>
</organism>